<keyword evidence="2" id="KW-1185">Reference proteome</keyword>
<reference evidence="1 2" key="1">
    <citation type="submission" date="2023-01" db="EMBL/GenBank/DDBJ databases">
        <title>Analysis of 21 Apiospora genomes using comparative genomics revels a genus with tremendous synthesis potential of carbohydrate active enzymes and secondary metabolites.</title>
        <authorList>
            <person name="Sorensen T."/>
        </authorList>
    </citation>
    <scope>NUCLEOTIDE SEQUENCE [LARGE SCALE GENOMIC DNA]</scope>
    <source>
        <strain evidence="1 2">CBS 24483</strain>
    </source>
</reference>
<sequence length="87" mass="9270">MMGREDSREAGILGWDGGGLCVYAVTKVGIEDNKVAVVLKRARVIDVAVAPGRVACLAVRFGVAVAGQREKRELEGRGEAERKGDDD</sequence>
<evidence type="ECO:0000313" key="1">
    <source>
        <dbReference type="EMBL" id="KAK7959000.1"/>
    </source>
</evidence>
<proteinExistence type="predicted"/>
<dbReference type="EMBL" id="JAQQWE010000003">
    <property type="protein sequence ID" value="KAK7959000.1"/>
    <property type="molecule type" value="Genomic_DNA"/>
</dbReference>
<accession>A0ABR1QKW6</accession>
<evidence type="ECO:0000313" key="2">
    <source>
        <dbReference type="Proteomes" id="UP001391051"/>
    </source>
</evidence>
<organism evidence="1 2">
    <name type="scientific">Apiospora aurea</name>
    <dbReference type="NCBI Taxonomy" id="335848"/>
    <lineage>
        <taxon>Eukaryota</taxon>
        <taxon>Fungi</taxon>
        <taxon>Dikarya</taxon>
        <taxon>Ascomycota</taxon>
        <taxon>Pezizomycotina</taxon>
        <taxon>Sordariomycetes</taxon>
        <taxon>Xylariomycetidae</taxon>
        <taxon>Amphisphaeriales</taxon>
        <taxon>Apiosporaceae</taxon>
        <taxon>Apiospora</taxon>
    </lineage>
</organism>
<name>A0ABR1QKW6_9PEZI</name>
<dbReference type="Proteomes" id="UP001391051">
    <property type="component" value="Unassembled WGS sequence"/>
</dbReference>
<protein>
    <submittedName>
        <fullName evidence="1">Uncharacterized protein</fullName>
    </submittedName>
</protein>
<gene>
    <name evidence="1" type="ORF">PG986_003854</name>
</gene>
<dbReference type="GeneID" id="92073138"/>
<dbReference type="RefSeq" id="XP_066702703.1">
    <property type="nucleotide sequence ID" value="XM_066840076.1"/>
</dbReference>
<comment type="caution">
    <text evidence="1">The sequence shown here is derived from an EMBL/GenBank/DDBJ whole genome shotgun (WGS) entry which is preliminary data.</text>
</comment>